<evidence type="ECO:0000313" key="1">
    <source>
        <dbReference type="EMBL" id="AFM39932.1"/>
    </source>
</evidence>
<gene>
    <name evidence="1" type="ordered locus">Desaci_0880</name>
</gene>
<organism evidence="1 2">
    <name type="scientific">Desulfosporosinus acidiphilus (strain DSM 22704 / JCM 16185 / SJ4)</name>
    <dbReference type="NCBI Taxonomy" id="646529"/>
    <lineage>
        <taxon>Bacteria</taxon>
        <taxon>Bacillati</taxon>
        <taxon>Bacillota</taxon>
        <taxon>Clostridia</taxon>
        <taxon>Eubacteriales</taxon>
        <taxon>Desulfitobacteriaceae</taxon>
        <taxon>Desulfosporosinus</taxon>
    </lineage>
</organism>
<reference evidence="1 2" key="1">
    <citation type="journal article" date="2012" name="J. Bacteriol.">
        <title>Complete genome sequences of Desulfosporosinus orientis DSM765T, Desulfosporosinus youngiae DSM17734T, Desulfosporosinus meridiei DSM13257T, and Desulfosporosinus acidiphilus DSM22704T.</title>
        <authorList>
            <person name="Pester M."/>
            <person name="Brambilla E."/>
            <person name="Alazard D."/>
            <person name="Rattei T."/>
            <person name="Weinmaier T."/>
            <person name="Han J."/>
            <person name="Lucas S."/>
            <person name="Lapidus A."/>
            <person name="Cheng J.F."/>
            <person name="Goodwin L."/>
            <person name="Pitluck S."/>
            <person name="Peters L."/>
            <person name="Ovchinnikova G."/>
            <person name="Teshima H."/>
            <person name="Detter J.C."/>
            <person name="Han C.S."/>
            <person name="Tapia R."/>
            <person name="Land M.L."/>
            <person name="Hauser L."/>
            <person name="Kyrpides N.C."/>
            <person name="Ivanova N.N."/>
            <person name="Pagani I."/>
            <person name="Huntmann M."/>
            <person name="Wei C.L."/>
            <person name="Davenport K.W."/>
            <person name="Daligault H."/>
            <person name="Chain P.S."/>
            <person name="Chen A."/>
            <person name="Mavromatis K."/>
            <person name="Markowitz V."/>
            <person name="Szeto E."/>
            <person name="Mikhailova N."/>
            <person name="Pati A."/>
            <person name="Wagner M."/>
            <person name="Woyke T."/>
            <person name="Ollivier B."/>
            <person name="Klenk H.P."/>
            <person name="Spring S."/>
            <person name="Loy A."/>
        </authorList>
    </citation>
    <scope>NUCLEOTIDE SEQUENCE [LARGE SCALE GENOMIC DNA]</scope>
    <source>
        <strain evidence="2">DSM 22704 / JCM 16185 / SJ4</strain>
    </source>
</reference>
<dbReference type="Proteomes" id="UP000002892">
    <property type="component" value="Chromosome"/>
</dbReference>
<dbReference type="AlphaFoldDB" id="I4D2A8"/>
<sequence>MNTFTYNDLTYDFPNVQLRIHSDRGVQVR</sequence>
<protein>
    <submittedName>
        <fullName evidence="1">Uncharacterized protein</fullName>
    </submittedName>
</protein>
<dbReference type="HOGENOM" id="CLU_3409128_0_0_9"/>
<accession>I4D2A8</accession>
<name>I4D2A8_DESAJ</name>
<dbReference type="KEGG" id="dai:Desaci_0880"/>
<keyword evidence="2" id="KW-1185">Reference proteome</keyword>
<evidence type="ECO:0000313" key="2">
    <source>
        <dbReference type="Proteomes" id="UP000002892"/>
    </source>
</evidence>
<dbReference type="EMBL" id="CP003639">
    <property type="protein sequence ID" value="AFM39932.1"/>
    <property type="molecule type" value="Genomic_DNA"/>
</dbReference>
<proteinExistence type="predicted"/>